<evidence type="ECO:0000256" key="1">
    <source>
        <dbReference type="SAM" id="MobiDB-lite"/>
    </source>
</evidence>
<dbReference type="AlphaFoldDB" id="A0A6J8AUB7"/>
<name>A0A6J8AUB7_MYTCO</name>
<proteinExistence type="predicted"/>
<feature type="compositionally biased region" description="Polar residues" evidence="1">
    <location>
        <begin position="124"/>
        <end position="133"/>
    </location>
</feature>
<sequence length="203" mass="22786">MEKNWLGYFTEFEKRLFIVNKAETFITAIHSASEEANSPKTTPTRSDKNEKLSVKQIKSRKKSKSKSSTASSTSAKEVSDETETISTILSLNVENELRTEISSVKETVNSVKSLGHKGTDREITTSGGQNISQDSRDIATSGGQNFLRHTNVTNHDNAIYHAISLQHDREERRGLDLDTDSDNESQHSSVNKIFHITVFRDIR</sequence>
<feature type="compositionally biased region" description="Polar residues" evidence="1">
    <location>
        <begin position="34"/>
        <end position="44"/>
    </location>
</feature>
<dbReference type="Proteomes" id="UP000507470">
    <property type="component" value="Unassembled WGS sequence"/>
</dbReference>
<feature type="region of interest" description="Disordered" evidence="1">
    <location>
        <begin position="113"/>
        <end position="133"/>
    </location>
</feature>
<reference evidence="2 3" key="1">
    <citation type="submission" date="2020-06" db="EMBL/GenBank/DDBJ databases">
        <authorList>
            <person name="Li R."/>
            <person name="Bekaert M."/>
        </authorList>
    </citation>
    <scope>NUCLEOTIDE SEQUENCE [LARGE SCALE GENOMIC DNA]</scope>
    <source>
        <strain evidence="3">wild</strain>
    </source>
</reference>
<evidence type="ECO:0000313" key="2">
    <source>
        <dbReference type="EMBL" id="CAC5374262.1"/>
    </source>
</evidence>
<organism evidence="2 3">
    <name type="scientific">Mytilus coruscus</name>
    <name type="common">Sea mussel</name>
    <dbReference type="NCBI Taxonomy" id="42192"/>
    <lineage>
        <taxon>Eukaryota</taxon>
        <taxon>Metazoa</taxon>
        <taxon>Spiralia</taxon>
        <taxon>Lophotrochozoa</taxon>
        <taxon>Mollusca</taxon>
        <taxon>Bivalvia</taxon>
        <taxon>Autobranchia</taxon>
        <taxon>Pteriomorphia</taxon>
        <taxon>Mytilida</taxon>
        <taxon>Mytiloidea</taxon>
        <taxon>Mytilidae</taxon>
        <taxon>Mytilinae</taxon>
        <taxon>Mytilus</taxon>
    </lineage>
</organism>
<keyword evidence="3" id="KW-1185">Reference proteome</keyword>
<feature type="compositionally biased region" description="Low complexity" evidence="1">
    <location>
        <begin position="66"/>
        <end position="76"/>
    </location>
</feature>
<evidence type="ECO:0000313" key="3">
    <source>
        <dbReference type="Proteomes" id="UP000507470"/>
    </source>
</evidence>
<feature type="region of interest" description="Disordered" evidence="1">
    <location>
        <begin position="33"/>
        <end position="84"/>
    </location>
</feature>
<dbReference type="EMBL" id="CACVKT020002006">
    <property type="protein sequence ID" value="CAC5374262.1"/>
    <property type="molecule type" value="Genomic_DNA"/>
</dbReference>
<protein>
    <submittedName>
        <fullName evidence="2">Uncharacterized protein</fullName>
    </submittedName>
</protein>
<gene>
    <name evidence="2" type="ORF">MCOR_11712</name>
</gene>
<accession>A0A6J8AUB7</accession>